<evidence type="ECO:0000313" key="6">
    <source>
        <dbReference type="EMBL" id="ANG64116.1"/>
    </source>
</evidence>
<dbReference type="InterPro" id="IPR005119">
    <property type="entry name" value="LysR_subst-bd"/>
</dbReference>
<dbReference type="OrthoDB" id="5289754at2"/>
<evidence type="ECO:0000313" key="7">
    <source>
        <dbReference type="Proteomes" id="UP000078070"/>
    </source>
</evidence>
<dbReference type="FunFam" id="1.10.10.10:FF:000001">
    <property type="entry name" value="LysR family transcriptional regulator"/>
    <property type="match status" value="1"/>
</dbReference>
<dbReference type="SUPFAM" id="SSF46785">
    <property type="entry name" value="Winged helix' DNA-binding domain"/>
    <property type="match status" value="1"/>
</dbReference>
<dbReference type="Pfam" id="PF00126">
    <property type="entry name" value="HTH_1"/>
    <property type="match status" value="1"/>
</dbReference>
<evidence type="ECO:0000256" key="3">
    <source>
        <dbReference type="ARBA" id="ARBA00023125"/>
    </source>
</evidence>
<keyword evidence="4" id="KW-0804">Transcription</keyword>
<dbReference type="CDD" id="cd05466">
    <property type="entry name" value="PBP2_LTTR_substrate"/>
    <property type="match status" value="1"/>
</dbReference>
<keyword evidence="2" id="KW-0805">Transcription regulation</keyword>
<dbReference type="PANTHER" id="PTHR30126:SF99">
    <property type="entry name" value="TRANSCRIPTIONAL REGULATOR LYSR FAMILY"/>
    <property type="match status" value="1"/>
</dbReference>
<protein>
    <submittedName>
        <fullName evidence="6">LysR family transcriptional regulator</fullName>
    </submittedName>
</protein>
<dbReference type="KEGG" id="mars:A8C75_17650"/>
<organism evidence="6 7">
    <name type="scientific">Marinobacterium aestuarii</name>
    <dbReference type="NCBI Taxonomy" id="1821621"/>
    <lineage>
        <taxon>Bacteria</taxon>
        <taxon>Pseudomonadati</taxon>
        <taxon>Pseudomonadota</taxon>
        <taxon>Gammaproteobacteria</taxon>
        <taxon>Oceanospirillales</taxon>
        <taxon>Oceanospirillaceae</taxon>
        <taxon>Marinobacterium</taxon>
    </lineage>
</organism>
<gene>
    <name evidence="6" type="ORF">A8C75_17650</name>
</gene>
<dbReference type="SUPFAM" id="SSF53850">
    <property type="entry name" value="Periplasmic binding protein-like II"/>
    <property type="match status" value="1"/>
</dbReference>
<dbReference type="GO" id="GO:0003700">
    <property type="term" value="F:DNA-binding transcription factor activity"/>
    <property type="evidence" value="ECO:0007669"/>
    <property type="project" value="InterPro"/>
</dbReference>
<dbReference type="STRING" id="1821621.A8C75_17650"/>
<dbReference type="InterPro" id="IPR036390">
    <property type="entry name" value="WH_DNA-bd_sf"/>
</dbReference>
<evidence type="ECO:0000256" key="4">
    <source>
        <dbReference type="ARBA" id="ARBA00023163"/>
    </source>
</evidence>
<reference evidence="7" key="1">
    <citation type="submission" date="2016-05" db="EMBL/GenBank/DDBJ databases">
        <authorList>
            <person name="Baek K."/>
            <person name="Yang S.-J."/>
        </authorList>
    </citation>
    <scope>NUCLEOTIDE SEQUENCE [LARGE SCALE GENOMIC DNA]</scope>
    <source>
        <strain evidence="7">ST58-10</strain>
    </source>
</reference>
<dbReference type="Pfam" id="PF03466">
    <property type="entry name" value="LysR_substrate"/>
    <property type="match status" value="1"/>
</dbReference>
<keyword evidence="7" id="KW-1185">Reference proteome</keyword>
<dbReference type="PROSITE" id="PS50931">
    <property type="entry name" value="HTH_LYSR"/>
    <property type="match status" value="1"/>
</dbReference>
<dbReference type="InterPro" id="IPR000847">
    <property type="entry name" value="LysR_HTH_N"/>
</dbReference>
<evidence type="ECO:0000256" key="2">
    <source>
        <dbReference type="ARBA" id="ARBA00023015"/>
    </source>
</evidence>
<dbReference type="InterPro" id="IPR036388">
    <property type="entry name" value="WH-like_DNA-bd_sf"/>
</dbReference>
<dbReference type="Gene3D" id="3.40.190.10">
    <property type="entry name" value="Periplasmic binding protein-like II"/>
    <property type="match status" value="2"/>
</dbReference>
<dbReference type="AlphaFoldDB" id="A0A1A9F1L7"/>
<name>A0A1A9F1L7_9GAMM</name>
<dbReference type="Gene3D" id="1.10.10.10">
    <property type="entry name" value="Winged helix-like DNA-binding domain superfamily/Winged helix DNA-binding domain"/>
    <property type="match status" value="1"/>
</dbReference>
<reference evidence="6 7" key="2">
    <citation type="journal article" date="2018" name="Int. J. Syst. Evol. Microbiol.">
        <title>Marinobacterium aestuarii sp. nov., a benzene-degrading marine bacterium isolated from estuary sediment.</title>
        <authorList>
            <person name="Bae S.S."/>
            <person name="Jung J."/>
            <person name="Chung D."/>
            <person name="Baek K."/>
        </authorList>
    </citation>
    <scope>NUCLEOTIDE SEQUENCE [LARGE SCALE GENOMIC DNA]</scope>
    <source>
        <strain evidence="6 7">ST58-10</strain>
    </source>
</reference>
<evidence type="ECO:0000259" key="5">
    <source>
        <dbReference type="PROSITE" id="PS50931"/>
    </source>
</evidence>
<feature type="domain" description="HTH lysR-type" evidence="5">
    <location>
        <begin position="2"/>
        <end position="59"/>
    </location>
</feature>
<dbReference type="PANTHER" id="PTHR30126">
    <property type="entry name" value="HTH-TYPE TRANSCRIPTIONAL REGULATOR"/>
    <property type="match status" value="1"/>
</dbReference>
<dbReference type="Proteomes" id="UP000078070">
    <property type="component" value="Chromosome"/>
</dbReference>
<dbReference type="PRINTS" id="PR00039">
    <property type="entry name" value="HTHLYSR"/>
</dbReference>
<comment type="similarity">
    <text evidence="1">Belongs to the LysR transcriptional regulatory family.</text>
</comment>
<sequence>MINPVWLNSFCRLVEVGHFTRTADQLHMTQSGVSQHVRKLEEQLGRPLLLRQGKQFTLTDEGARLYHEGRSIIRSLSDLEELVCADSAHEGLVKLISPGSVGLKLYPHLLELQRRHPGLSIDYRFGPNSGVETAIAGFEVHIGFMTRPSSLGEVSSTAVGREALLLVTPAEVEVPSWDALLALGFIDHPDGAHHAALLLGANYPEFQHTEQFRQSGFSNQINLILEPVCLGLGFTVLPAHAVDAFQKPEQIRVHPLVNPVNETLYLCYHRKKPIPNRAKTVIAEAEKWI</sequence>
<evidence type="ECO:0000256" key="1">
    <source>
        <dbReference type="ARBA" id="ARBA00009437"/>
    </source>
</evidence>
<keyword evidence="3" id="KW-0238">DNA-binding</keyword>
<dbReference type="GO" id="GO:0000976">
    <property type="term" value="F:transcription cis-regulatory region binding"/>
    <property type="evidence" value="ECO:0007669"/>
    <property type="project" value="TreeGrafter"/>
</dbReference>
<dbReference type="RefSeq" id="WP_067385441.1">
    <property type="nucleotide sequence ID" value="NZ_CP015839.1"/>
</dbReference>
<dbReference type="EMBL" id="CP015839">
    <property type="protein sequence ID" value="ANG64116.1"/>
    <property type="molecule type" value="Genomic_DNA"/>
</dbReference>
<proteinExistence type="inferred from homology"/>
<accession>A0A1A9F1L7</accession>